<dbReference type="Proteomes" id="UP001597474">
    <property type="component" value="Unassembled WGS sequence"/>
</dbReference>
<gene>
    <name evidence="9" type="ORF">ACFSUD_14735</name>
</gene>
<dbReference type="InterPro" id="IPR036097">
    <property type="entry name" value="HisK_dim/P_sf"/>
</dbReference>
<dbReference type="GO" id="GO:0016301">
    <property type="term" value="F:kinase activity"/>
    <property type="evidence" value="ECO:0007669"/>
    <property type="project" value="UniProtKB-KW"/>
</dbReference>
<keyword evidence="7" id="KW-0812">Transmembrane</keyword>
<name>A0ABW5U4L9_9RHOB</name>
<comment type="catalytic activity">
    <reaction evidence="1">
        <text>ATP + protein L-histidine = ADP + protein N-phospho-L-histidine.</text>
        <dbReference type="EC" id="2.7.13.3"/>
    </reaction>
</comment>
<dbReference type="InterPro" id="IPR036890">
    <property type="entry name" value="HATPase_C_sf"/>
</dbReference>
<dbReference type="InterPro" id="IPR004358">
    <property type="entry name" value="Sig_transdc_His_kin-like_C"/>
</dbReference>
<sequence length="479" mass="53847">MTVRQIRDYCSVGIDMFWQRQLVFAAAIGLAAYYYDLWLSLTTMLLISISEIYDYILFRQVRVWNGRGARVARHFMQRIYVGTVLSAAVISFYAIGIALEQGPTTHFMSLFFLFAAALFAAMNNHHILRVLILRLAIYGATFLFIPVWDILRTGAPIESELWMQLFTVIFVLYFIIDCSRIFLRLYRTNVQQLEELKVEHEKTKIAFQAKTEFVSTISHELRTPMTSIKGSLDMTCAGALGELPPNVEKVLKIAQRNSVRLTAIINEILDLQKFEAGRIVLDMQKRDLGTMIMDAIDMNRAYAQTLNVELRAGHLDKDVEIFVDEQRIQQVMANLLSNASKFSHVGAKVVICTEIAPQTVRILVIDEGIGLSEESRTKVFEEFSQVDSSDKRAVGGTGLGMNISRRIVEAMGGSIDYRRNVDVGTTFFVDLPRVPAQAEEQLDADAGGPALHRFLGKLRDKITGALPADTGGKESGQLR</sequence>
<dbReference type="Gene3D" id="1.10.287.130">
    <property type="match status" value="1"/>
</dbReference>
<dbReference type="InterPro" id="IPR005467">
    <property type="entry name" value="His_kinase_dom"/>
</dbReference>
<organism evidence="9 10">
    <name type="scientific">Sulfitobacter aestuarii</name>
    <dbReference type="NCBI Taxonomy" id="2161676"/>
    <lineage>
        <taxon>Bacteria</taxon>
        <taxon>Pseudomonadati</taxon>
        <taxon>Pseudomonadota</taxon>
        <taxon>Alphaproteobacteria</taxon>
        <taxon>Rhodobacterales</taxon>
        <taxon>Roseobacteraceae</taxon>
        <taxon>Sulfitobacter</taxon>
    </lineage>
</organism>
<dbReference type="EC" id="2.7.13.3" evidence="2"/>
<dbReference type="PANTHER" id="PTHR43047">
    <property type="entry name" value="TWO-COMPONENT HISTIDINE PROTEIN KINASE"/>
    <property type="match status" value="1"/>
</dbReference>
<keyword evidence="10" id="KW-1185">Reference proteome</keyword>
<evidence type="ECO:0000256" key="7">
    <source>
        <dbReference type="SAM" id="Phobius"/>
    </source>
</evidence>
<protein>
    <recommendedName>
        <fullName evidence="2">histidine kinase</fullName>
        <ecNumber evidence="2">2.7.13.3</ecNumber>
    </recommendedName>
</protein>
<accession>A0ABW5U4L9</accession>
<feature type="transmembrane region" description="Helical" evidence="7">
    <location>
        <begin position="79"/>
        <end position="99"/>
    </location>
</feature>
<evidence type="ECO:0000256" key="6">
    <source>
        <dbReference type="SAM" id="Coils"/>
    </source>
</evidence>
<keyword evidence="7" id="KW-1133">Transmembrane helix</keyword>
<dbReference type="CDD" id="cd00082">
    <property type="entry name" value="HisKA"/>
    <property type="match status" value="1"/>
</dbReference>
<dbReference type="Pfam" id="PF00512">
    <property type="entry name" value="HisKA"/>
    <property type="match status" value="1"/>
</dbReference>
<evidence type="ECO:0000256" key="5">
    <source>
        <dbReference type="ARBA" id="ARBA00022777"/>
    </source>
</evidence>
<dbReference type="RefSeq" id="WP_386375263.1">
    <property type="nucleotide sequence ID" value="NZ_JBHUMP010000014.1"/>
</dbReference>
<proteinExistence type="predicted"/>
<dbReference type="SUPFAM" id="SSF55874">
    <property type="entry name" value="ATPase domain of HSP90 chaperone/DNA topoisomerase II/histidine kinase"/>
    <property type="match status" value="1"/>
</dbReference>
<evidence type="ECO:0000256" key="4">
    <source>
        <dbReference type="ARBA" id="ARBA00022679"/>
    </source>
</evidence>
<evidence type="ECO:0000256" key="1">
    <source>
        <dbReference type="ARBA" id="ARBA00000085"/>
    </source>
</evidence>
<evidence type="ECO:0000256" key="2">
    <source>
        <dbReference type="ARBA" id="ARBA00012438"/>
    </source>
</evidence>
<keyword evidence="6" id="KW-0175">Coiled coil</keyword>
<evidence type="ECO:0000256" key="3">
    <source>
        <dbReference type="ARBA" id="ARBA00022553"/>
    </source>
</evidence>
<evidence type="ECO:0000259" key="8">
    <source>
        <dbReference type="PROSITE" id="PS50109"/>
    </source>
</evidence>
<dbReference type="InterPro" id="IPR003661">
    <property type="entry name" value="HisK_dim/P_dom"/>
</dbReference>
<keyword evidence="7" id="KW-0472">Membrane</keyword>
<dbReference type="InterPro" id="IPR003594">
    <property type="entry name" value="HATPase_dom"/>
</dbReference>
<comment type="caution">
    <text evidence="9">The sequence shown here is derived from an EMBL/GenBank/DDBJ whole genome shotgun (WGS) entry which is preliminary data.</text>
</comment>
<dbReference type="SMART" id="SM00388">
    <property type="entry name" value="HisKA"/>
    <property type="match status" value="1"/>
</dbReference>
<feature type="transmembrane region" description="Helical" evidence="7">
    <location>
        <begin position="41"/>
        <end position="58"/>
    </location>
</feature>
<dbReference type="PROSITE" id="PS50109">
    <property type="entry name" value="HIS_KIN"/>
    <property type="match status" value="1"/>
</dbReference>
<reference evidence="10" key="1">
    <citation type="journal article" date="2019" name="Int. J. Syst. Evol. Microbiol.">
        <title>The Global Catalogue of Microorganisms (GCM) 10K type strain sequencing project: providing services to taxonomists for standard genome sequencing and annotation.</title>
        <authorList>
            <consortium name="The Broad Institute Genomics Platform"/>
            <consortium name="The Broad Institute Genome Sequencing Center for Infectious Disease"/>
            <person name="Wu L."/>
            <person name="Ma J."/>
        </authorList>
    </citation>
    <scope>NUCLEOTIDE SEQUENCE [LARGE SCALE GENOMIC DNA]</scope>
    <source>
        <strain evidence="10">TISTR 2562</strain>
    </source>
</reference>
<dbReference type="SUPFAM" id="SSF47384">
    <property type="entry name" value="Homodimeric domain of signal transducing histidine kinase"/>
    <property type="match status" value="1"/>
</dbReference>
<dbReference type="PRINTS" id="PR00344">
    <property type="entry name" value="BCTRLSENSOR"/>
</dbReference>
<keyword evidence="4" id="KW-0808">Transferase</keyword>
<dbReference type="PANTHER" id="PTHR43047:SF72">
    <property type="entry name" value="OSMOSENSING HISTIDINE PROTEIN KINASE SLN1"/>
    <property type="match status" value="1"/>
</dbReference>
<feature type="transmembrane region" description="Helical" evidence="7">
    <location>
        <begin position="105"/>
        <end position="124"/>
    </location>
</feature>
<feature type="transmembrane region" description="Helical" evidence="7">
    <location>
        <begin position="12"/>
        <end position="35"/>
    </location>
</feature>
<feature type="coiled-coil region" evidence="6">
    <location>
        <begin position="183"/>
        <end position="210"/>
    </location>
</feature>
<keyword evidence="5 9" id="KW-0418">Kinase</keyword>
<feature type="transmembrane region" description="Helical" evidence="7">
    <location>
        <begin position="163"/>
        <end position="183"/>
    </location>
</feature>
<dbReference type="EMBL" id="JBHUMP010000014">
    <property type="protein sequence ID" value="MFD2740837.1"/>
    <property type="molecule type" value="Genomic_DNA"/>
</dbReference>
<dbReference type="Gene3D" id="3.30.565.10">
    <property type="entry name" value="Histidine kinase-like ATPase, C-terminal domain"/>
    <property type="match status" value="1"/>
</dbReference>
<evidence type="ECO:0000313" key="9">
    <source>
        <dbReference type="EMBL" id="MFD2740837.1"/>
    </source>
</evidence>
<feature type="transmembrane region" description="Helical" evidence="7">
    <location>
        <begin position="131"/>
        <end position="151"/>
    </location>
</feature>
<evidence type="ECO:0000313" key="10">
    <source>
        <dbReference type="Proteomes" id="UP001597474"/>
    </source>
</evidence>
<feature type="domain" description="Histidine kinase" evidence="8">
    <location>
        <begin position="216"/>
        <end position="435"/>
    </location>
</feature>
<dbReference type="Pfam" id="PF02518">
    <property type="entry name" value="HATPase_c"/>
    <property type="match status" value="1"/>
</dbReference>
<keyword evidence="3" id="KW-0597">Phosphoprotein</keyword>
<dbReference type="SMART" id="SM00387">
    <property type="entry name" value="HATPase_c"/>
    <property type="match status" value="1"/>
</dbReference>